<accession>A0A0G1FD88</accession>
<dbReference type="EMBL" id="LCGS01000002">
    <property type="protein sequence ID" value="KKT20043.1"/>
    <property type="molecule type" value="Genomic_DNA"/>
</dbReference>
<proteinExistence type="predicted"/>
<name>A0A0G1FD88_9BACT</name>
<gene>
    <name evidence="1" type="ORF">UW02_C0002G0035</name>
</gene>
<evidence type="ECO:0000313" key="1">
    <source>
        <dbReference type="EMBL" id="KKT20043.1"/>
    </source>
</evidence>
<dbReference type="AlphaFoldDB" id="A0A0G1FD88"/>
<sequence length="64" mass="7143">MRTLMATLTKIQRVAIKKPCPNCEVGKLREVEGINEGAENCTPENYLWCNNCLLSMDGYGGYTT</sequence>
<protein>
    <submittedName>
        <fullName evidence="1">Uncharacterized protein</fullName>
    </submittedName>
</protein>
<dbReference type="Proteomes" id="UP000034751">
    <property type="component" value="Unassembled WGS sequence"/>
</dbReference>
<organism evidence="1 2">
    <name type="scientific">Candidatus Nomurabacteria bacterium GW2011_GWB1_43_7</name>
    <dbReference type="NCBI Taxonomy" id="1618747"/>
    <lineage>
        <taxon>Bacteria</taxon>
        <taxon>Candidatus Nomuraibacteriota</taxon>
    </lineage>
</organism>
<comment type="caution">
    <text evidence="1">The sequence shown here is derived from an EMBL/GenBank/DDBJ whole genome shotgun (WGS) entry which is preliminary data.</text>
</comment>
<evidence type="ECO:0000313" key="2">
    <source>
        <dbReference type="Proteomes" id="UP000034751"/>
    </source>
</evidence>
<reference evidence="1 2" key="1">
    <citation type="journal article" date="2015" name="Nature">
        <title>rRNA introns, odd ribosomes, and small enigmatic genomes across a large radiation of phyla.</title>
        <authorList>
            <person name="Brown C.T."/>
            <person name="Hug L.A."/>
            <person name="Thomas B.C."/>
            <person name="Sharon I."/>
            <person name="Castelle C.J."/>
            <person name="Singh A."/>
            <person name="Wilkins M.J."/>
            <person name="Williams K.H."/>
            <person name="Banfield J.F."/>
        </authorList>
    </citation>
    <scope>NUCLEOTIDE SEQUENCE [LARGE SCALE GENOMIC DNA]</scope>
</reference>